<comment type="caution">
    <text evidence="2">The sequence shown here is derived from an EMBL/GenBank/DDBJ whole genome shotgun (WGS) entry which is preliminary data.</text>
</comment>
<protein>
    <recommendedName>
        <fullName evidence="4">Ig-like domain repeat protein</fullName>
    </recommendedName>
</protein>
<accession>A0A7K1FSW5</accession>
<evidence type="ECO:0000313" key="2">
    <source>
        <dbReference type="EMBL" id="MTD16479.1"/>
    </source>
</evidence>
<dbReference type="Proteomes" id="UP000460221">
    <property type="component" value="Unassembled WGS sequence"/>
</dbReference>
<sequence>MLRASPAGGSGASDEGWVGPMRSMRKSVITGVLMALAVGGLGGMGAGVAVADVPDKPRGDLTGDGTVDRWEFEQVDSIFSTLTITPADSDGAFAGRTFVETVQTGSLNFEILMVLGQVRDDGSWQMFISYYPGFILQTMRRTVDDFVLEEDNGTGFPIYLAVDDTDGDGRDDRVIMESDQGNQAYATDIDGSGRMVRTYEVATYKTSTWIEPVEQSSTYGSPVEITFGTLEDEYGFYVSGVAQVLIDGKLYKNEPYDWLAEGYSGGTVRLPFLAPGEYDIEVRFPGSERALPSSASTTITVEKAPTTTALTITPSSPLAKQKTTVTITVKPNPTAGGAATGYVVVLVDWKNPKVIRLSGGKATTTLTFATKGKHTVQGGYSGDGFREPSGTVRTITVR</sequence>
<dbReference type="EMBL" id="WLYK01000009">
    <property type="protein sequence ID" value="MTD16479.1"/>
    <property type="molecule type" value="Genomic_DNA"/>
</dbReference>
<dbReference type="GO" id="GO:0005975">
    <property type="term" value="P:carbohydrate metabolic process"/>
    <property type="evidence" value="ECO:0007669"/>
    <property type="project" value="UniProtKB-ARBA"/>
</dbReference>
<dbReference type="InterPro" id="IPR013783">
    <property type="entry name" value="Ig-like_fold"/>
</dbReference>
<name>A0A7K1FSW5_9ACTN</name>
<proteinExistence type="predicted"/>
<dbReference type="AlphaFoldDB" id="A0A7K1FSW5"/>
<keyword evidence="1" id="KW-0472">Membrane</keyword>
<organism evidence="2 3">
    <name type="scientific">Nakamurella alba</name>
    <dbReference type="NCBI Taxonomy" id="2665158"/>
    <lineage>
        <taxon>Bacteria</taxon>
        <taxon>Bacillati</taxon>
        <taxon>Actinomycetota</taxon>
        <taxon>Actinomycetes</taxon>
        <taxon>Nakamurellales</taxon>
        <taxon>Nakamurellaceae</taxon>
        <taxon>Nakamurella</taxon>
    </lineage>
</organism>
<keyword evidence="1" id="KW-0812">Transmembrane</keyword>
<feature type="transmembrane region" description="Helical" evidence="1">
    <location>
        <begin position="28"/>
        <end position="51"/>
    </location>
</feature>
<dbReference type="Gene3D" id="2.60.40.10">
    <property type="entry name" value="Immunoglobulins"/>
    <property type="match status" value="1"/>
</dbReference>
<evidence type="ECO:0008006" key="4">
    <source>
        <dbReference type="Google" id="ProtNLM"/>
    </source>
</evidence>
<keyword evidence="3" id="KW-1185">Reference proteome</keyword>
<evidence type="ECO:0000256" key="1">
    <source>
        <dbReference type="SAM" id="Phobius"/>
    </source>
</evidence>
<reference evidence="2 3" key="1">
    <citation type="submission" date="2019-11" db="EMBL/GenBank/DDBJ databases">
        <authorList>
            <person name="Jiang L.-Q."/>
        </authorList>
    </citation>
    <scope>NUCLEOTIDE SEQUENCE [LARGE SCALE GENOMIC DNA]</scope>
    <source>
        <strain evidence="2 3">YIM 132087</strain>
    </source>
</reference>
<keyword evidence="1" id="KW-1133">Transmembrane helix</keyword>
<gene>
    <name evidence="2" type="ORF">GIS00_21310</name>
</gene>
<evidence type="ECO:0000313" key="3">
    <source>
        <dbReference type="Proteomes" id="UP000460221"/>
    </source>
</evidence>